<evidence type="ECO:0000313" key="1">
    <source>
        <dbReference type="EMBL" id="SDL14650.1"/>
    </source>
</evidence>
<protein>
    <submittedName>
        <fullName evidence="1">Uncharacterized protein</fullName>
    </submittedName>
</protein>
<evidence type="ECO:0000313" key="2">
    <source>
        <dbReference type="Proteomes" id="UP000199155"/>
    </source>
</evidence>
<accession>A0A1G9HNZ4</accession>
<reference evidence="1 2" key="1">
    <citation type="submission" date="2016-10" db="EMBL/GenBank/DDBJ databases">
        <authorList>
            <person name="de Groot N.N."/>
        </authorList>
    </citation>
    <scope>NUCLEOTIDE SEQUENCE [LARGE SCALE GENOMIC DNA]</scope>
    <source>
        <strain evidence="1 2">CGMCC 4.5727</strain>
    </source>
</reference>
<organism evidence="1 2">
    <name type="scientific">Streptomyces indicus</name>
    <dbReference type="NCBI Taxonomy" id="417292"/>
    <lineage>
        <taxon>Bacteria</taxon>
        <taxon>Bacillati</taxon>
        <taxon>Actinomycetota</taxon>
        <taxon>Actinomycetes</taxon>
        <taxon>Kitasatosporales</taxon>
        <taxon>Streptomycetaceae</taxon>
        <taxon>Streptomyces</taxon>
    </lineage>
</organism>
<dbReference type="AlphaFoldDB" id="A0A1G9HNZ4"/>
<name>A0A1G9HNZ4_9ACTN</name>
<proteinExistence type="predicted"/>
<dbReference type="EMBL" id="FNFF01000019">
    <property type="protein sequence ID" value="SDL14650.1"/>
    <property type="molecule type" value="Genomic_DNA"/>
</dbReference>
<dbReference type="Proteomes" id="UP000199155">
    <property type="component" value="Unassembled WGS sequence"/>
</dbReference>
<sequence>MNPEEMNDENRPRKPPTVTFEIETVDGEEGEALAREQAAVMIEVMTWIVEQRGKQNHATTPESD</sequence>
<gene>
    <name evidence="1" type="ORF">SAMN05421806_119118</name>
</gene>
<keyword evidence="2" id="KW-1185">Reference proteome</keyword>